<evidence type="ECO:0000313" key="2">
    <source>
        <dbReference type="EMBL" id="KAG7441093.1"/>
    </source>
</evidence>
<proteinExistence type="predicted"/>
<reference evidence="2" key="1">
    <citation type="submission" date="2020-11" db="EMBL/GenBank/DDBJ databases">
        <title>Adaptations for nitrogen fixation in a non-lichenized fungal sporocarp promotes dispersal by wood-feeding termites.</title>
        <authorList>
            <consortium name="DOE Joint Genome Institute"/>
            <person name="Koch R.A."/>
            <person name="Yoon G."/>
            <person name="Arayal U."/>
            <person name="Lail K."/>
            <person name="Amirebrahimi M."/>
            <person name="Labutti K."/>
            <person name="Lipzen A."/>
            <person name="Riley R."/>
            <person name="Barry K."/>
            <person name="Henrissat B."/>
            <person name="Grigoriev I.V."/>
            <person name="Herr J.R."/>
            <person name="Aime M.C."/>
        </authorList>
    </citation>
    <scope>NUCLEOTIDE SEQUENCE</scope>
    <source>
        <strain evidence="2">MCA 3950</strain>
    </source>
</reference>
<feature type="transmembrane region" description="Helical" evidence="1">
    <location>
        <begin position="12"/>
        <end position="32"/>
    </location>
</feature>
<keyword evidence="1" id="KW-0472">Membrane</keyword>
<keyword evidence="1" id="KW-0812">Transmembrane</keyword>
<name>A0A9P8AMB5_9AGAR</name>
<evidence type="ECO:0000313" key="3">
    <source>
        <dbReference type="Proteomes" id="UP000812287"/>
    </source>
</evidence>
<keyword evidence="3" id="KW-1185">Reference proteome</keyword>
<organism evidence="2 3">
    <name type="scientific">Guyanagaster necrorhizus</name>
    <dbReference type="NCBI Taxonomy" id="856835"/>
    <lineage>
        <taxon>Eukaryota</taxon>
        <taxon>Fungi</taxon>
        <taxon>Dikarya</taxon>
        <taxon>Basidiomycota</taxon>
        <taxon>Agaricomycotina</taxon>
        <taxon>Agaricomycetes</taxon>
        <taxon>Agaricomycetidae</taxon>
        <taxon>Agaricales</taxon>
        <taxon>Marasmiineae</taxon>
        <taxon>Physalacriaceae</taxon>
        <taxon>Guyanagaster</taxon>
    </lineage>
</organism>
<dbReference type="Proteomes" id="UP000812287">
    <property type="component" value="Unassembled WGS sequence"/>
</dbReference>
<comment type="caution">
    <text evidence="2">The sequence shown here is derived from an EMBL/GenBank/DDBJ whole genome shotgun (WGS) entry which is preliminary data.</text>
</comment>
<keyword evidence="1" id="KW-1133">Transmembrane helix</keyword>
<gene>
    <name evidence="2" type="ORF">BT62DRAFT_1080289</name>
</gene>
<evidence type="ECO:0000256" key="1">
    <source>
        <dbReference type="SAM" id="Phobius"/>
    </source>
</evidence>
<accession>A0A9P8AMB5</accession>
<protein>
    <submittedName>
        <fullName evidence="2">Uncharacterized protein</fullName>
    </submittedName>
</protein>
<dbReference type="RefSeq" id="XP_043034593.1">
    <property type="nucleotide sequence ID" value="XM_043179570.1"/>
</dbReference>
<dbReference type="GeneID" id="66101864"/>
<sequence>MYEDESLCYAFYTWCLAHPIALFSFALVNILWRGMNNCYMSQELDYTLFPSALPPLHTGLIDHRACVPALAGGFIDAVSILEQVYVRHGCS</sequence>
<dbReference type="AlphaFoldDB" id="A0A9P8AMB5"/>
<dbReference type="EMBL" id="MU250563">
    <property type="protein sequence ID" value="KAG7441093.1"/>
    <property type="molecule type" value="Genomic_DNA"/>
</dbReference>